<dbReference type="HOGENOM" id="CLU_000445_114_51_12"/>
<evidence type="ECO:0000256" key="1">
    <source>
        <dbReference type="ARBA" id="ARBA00000085"/>
    </source>
</evidence>
<dbReference type="InterPro" id="IPR001789">
    <property type="entry name" value="Sig_transdc_resp-reg_receiver"/>
</dbReference>
<accession>E0RQ21</accession>
<dbReference type="InterPro" id="IPR004358">
    <property type="entry name" value="Sig_transdc_His_kin-like_C"/>
</dbReference>
<dbReference type="PRINTS" id="PR00344">
    <property type="entry name" value="BCTRLSENSOR"/>
</dbReference>
<evidence type="ECO:0000313" key="7">
    <source>
        <dbReference type="EMBL" id="ADN02874.1"/>
    </source>
</evidence>
<dbReference type="InterPro" id="IPR005467">
    <property type="entry name" value="His_kinase_dom"/>
</dbReference>
<evidence type="ECO:0000313" key="8">
    <source>
        <dbReference type="Proteomes" id="UP000001296"/>
    </source>
</evidence>
<dbReference type="SUPFAM" id="SSF47384">
    <property type="entry name" value="Homodimeric domain of signal transducing histidine kinase"/>
    <property type="match status" value="1"/>
</dbReference>
<reference key="1">
    <citation type="submission" date="2009-08" db="EMBL/GenBank/DDBJ databases">
        <title>The genome sequence of Spirochaeta thermophila DSM6192.</title>
        <authorList>
            <person name="Angelov A."/>
            <person name="Mientus M."/>
            <person name="Wittenberg S."/>
            <person name="Lehmann R."/>
            <person name="Liesegang H."/>
            <person name="Daniel R."/>
            <person name="Liebl W."/>
        </authorList>
    </citation>
    <scope>NUCLEOTIDE SEQUENCE</scope>
    <source>
        <strain>DSM 6192</strain>
    </source>
</reference>
<protein>
    <recommendedName>
        <fullName evidence="2">histidine kinase</fullName>
        <ecNumber evidence="2">2.7.13.3</ecNumber>
    </recommendedName>
</protein>
<dbReference type="InterPro" id="IPR036097">
    <property type="entry name" value="HisK_dim/P_sf"/>
</dbReference>
<evidence type="ECO:0000256" key="4">
    <source>
        <dbReference type="PROSITE-ProRule" id="PRU00169"/>
    </source>
</evidence>
<dbReference type="GO" id="GO:0000155">
    <property type="term" value="F:phosphorelay sensor kinase activity"/>
    <property type="evidence" value="ECO:0007669"/>
    <property type="project" value="InterPro"/>
</dbReference>
<dbReference type="SMART" id="SM00388">
    <property type="entry name" value="HisKA"/>
    <property type="match status" value="1"/>
</dbReference>
<dbReference type="SUPFAM" id="SSF55874">
    <property type="entry name" value="ATPase domain of HSP90 chaperone/DNA topoisomerase II/histidine kinase"/>
    <property type="match status" value="1"/>
</dbReference>
<feature type="modified residue" description="4-aspartylphosphate" evidence="4">
    <location>
        <position position="51"/>
    </location>
</feature>
<proteinExistence type="predicted"/>
<dbReference type="SMART" id="SM00387">
    <property type="entry name" value="HATPase_c"/>
    <property type="match status" value="1"/>
</dbReference>
<dbReference type="PROSITE" id="PS50110">
    <property type="entry name" value="RESPONSE_REGULATORY"/>
    <property type="match status" value="1"/>
</dbReference>
<evidence type="ECO:0000259" key="5">
    <source>
        <dbReference type="PROSITE" id="PS50109"/>
    </source>
</evidence>
<organism evidence="7 8">
    <name type="scientific">Winmispira thermophila (strain ATCC 49972 / DSM 6192 / RI 19.B1)</name>
    <name type="common">Spirochaeta thermophila</name>
    <dbReference type="NCBI Taxonomy" id="665571"/>
    <lineage>
        <taxon>Bacteria</taxon>
        <taxon>Pseudomonadati</taxon>
        <taxon>Spirochaetota</taxon>
        <taxon>Spirochaetia</taxon>
        <taxon>Winmispirales</taxon>
        <taxon>Winmispiraceae</taxon>
        <taxon>Winmispira</taxon>
    </lineage>
</organism>
<dbReference type="EC" id="2.7.13.3" evidence="2"/>
<dbReference type="Pfam" id="PF00072">
    <property type="entry name" value="Response_reg"/>
    <property type="match status" value="1"/>
</dbReference>
<dbReference type="eggNOG" id="COG4191">
    <property type="taxonomic scope" value="Bacteria"/>
</dbReference>
<comment type="catalytic activity">
    <reaction evidence="1">
        <text>ATP + protein L-histidine = ADP + protein N-phospho-L-histidine.</text>
        <dbReference type="EC" id="2.7.13.3"/>
    </reaction>
</comment>
<feature type="domain" description="Histidine kinase" evidence="5">
    <location>
        <begin position="147"/>
        <end position="376"/>
    </location>
</feature>
<evidence type="ECO:0000256" key="3">
    <source>
        <dbReference type="ARBA" id="ARBA00022553"/>
    </source>
</evidence>
<keyword evidence="7" id="KW-0418">Kinase</keyword>
<keyword evidence="7" id="KW-0808">Transferase</keyword>
<dbReference type="InterPro" id="IPR003594">
    <property type="entry name" value="HATPase_dom"/>
</dbReference>
<dbReference type="SUPFAM" id="SSF52172">
    <property type="entry name" value="CheY-like"/>
    <property type="match status" value="1"/>
</dbReference>
<dbReference type="Gene3D" id="1.10.287.130">
    <property type="match status" value="1"/>
</dbReference>
<dbReference type="PROSITE" id="PS50109">
    <property type="entry name" value="HIS_KIN"/>
    <property type="match status" value="1"/>
</dbReference>
<evidence type="ECO:0000256" key="2">
    <source>
        <dbReference type="ARBA" id="ARBA00012438"/>
    </source>
</evidence>
<dbReference type="SMART" id="SM00448">
    <property type="entry name" value="REC"/>
    <property type="match status" value="1"/>
</dbReference>
<sequence length="379" mass="41460">MKILLVDDEEVFVRLVETMLEGQPDTLLWAPDTEAARRILEEERIDVALIDIVLGEEDGLALLPVLKERHPLTIPVVVSGHASMESAIRALQEGAYDYLPKPISRPELLNLLSRCREKLFLQEERERATRVLLQMQKLEAVGRVTSTIAHDFNNVLTAIIGNTELLLESLREHGTPQDVEDAQEILAAARRGKDLTRHILAFSSRSMVIEGATLVDQALSSREEMWRRLLAPEAELVLSLSAPDVAVGMSPSHIEHIVTNLLLNAKEAVAEAGRGKDRVILSTAVVGGALPEHLTPLLPVGTPYVRIGVEDHGVGMDEETLARAPEPFFTTRKARQASGTGLSVVFHLVKGAQGVVDIASTPGEGTRVDVYLPVKHEAS</sequence>
<keyword evidence="3 4" id="KW-0597">Phosphoprotein</keyword>
<dbReference type="Gene3D" id="3.30.565.10">
    <property type="entry name" value="Histidine kinase-like ATPase, C-terminal domain"/>
    <property type="match status" value="1"/>
</dbReference>
<gene>
    <name evidence="7" type="ordered locus">STHERM_c19390</name>
</gene>
<dbReference type="PANTHER" id="PTHR43065">
    <property type="entry name" value="SENSOR HISTIDINE KINASE"/>
    <property type="match status" value="1"/>
</dbReference>
<dbReference type="AlphaFoldDB" id="E0RQ21"/>
<dbReference type="Proteomes" id="UP000001296">
    <property type="component" value="Chromosome"/>
</dbReference>
<dbReference type="EMBL" id="CP001698">
    <property type="protein sequence ID" value="ADN02874.1"/>
    <property type="molecule type" value="Genomic_DNA"/>
</dbReference>
<dbReference type="InterPro" id="IPR036890">
    <property type="entry name" value="HATPase_C_sf"/>
</dbReference>
<dbReference type="InterPro" id="IPR011006">
    <property type="entry name" value="CheY-like_superfamily"/>
</dbReference>
<dbReference type="PaxDb" id="665571-STHERM_c19390"/>
<dbReference type="KEGG" id="sta:STHERM_c19390"/>
<dbReference type="RefSeq" id="WP_013314713.1">
    <property type="nucleotide sequence ID" value="NC_014484.1"/>
</dbReference>
<dbReference type="Pfam" id="PF00512">
    <property type="entry name" value="HisKA"/>
    <property type="match status" value="1"/>
</dbReference>
<dbReference type="InterPro" id="IPR003661">
    <property type="entry name" value="HisK_dim/P_dom"/>
</dbReference>
<dbReference type="Pfam" id="PF02518">
    <property type="entry name" value="HATPase_c"/>
    <property type="match status" value="1"/>
</dbReference>
<dbReference type="Gene3D" id="3.40.50.2300">
    <property type="match status" value="1"/>
</dbReference>
<dbReference type="PANTHER" id="PTHR43065:SF42">
    <property type="entry name" value="TWO-COMPONENT SENSOR PPRA"/>
    <property type="match status" value="1"/>
</dbReference>
<reference evidence="7 8" key="2">
    <citation type="journal article" date="2010" name="J. Bacteriol.">
        <title>Genome sequence of the polysaccharide-degrading, thermophilic anaerobe Spirochaeta thermophila DSM 6192.</title>
        <authorList>
            <person name="Angelov A."/>
            <person name="Liebl S."/>
            <person name="Ballschmiter M."/>
            <person name="Bomeke M."/>
            <person name="Lehmann R."/>
            <person name="Liesegang H."/>
            <person name="Daniel R."/>
            <person name="Liebl W."/>
        </authorList>
    </citation>
    <scope>NUCLEOTIDE SEQUENCE [LARGE SCALE GENOMIC DNA]</scope>
    <source>
        <strain evidence="8">ATCC 49972 / DSM 6192 / RI 19.B1</strain>
    </source>
</reference>
<feature type="domain" description="Response regulatory" evidence="6">
    <location>
        <begin position="2"/>
        <end position="116"/>
    </location>
</feature>
<evidence type="ECO:0000259" key="6">
    <source>
        <dbReference type="PROSITE" id="PS50110"/>
    </source>
</evidence>
<name>E0RQ21_WINT6</name>
<dbReference type="CDD" id="cd00082">
    <property type="entry name" value="HisKA"/>
    <property type="match status" value="1"/>
</dbReference>